<reference evidence="1" key="1">
    <citation type="submission" date="2020-05" db="EMBL/GenBank/DDBJ databases">
        <title>Mycena genomes resolve the evolution of fungal bioluminescence.</title>
        <authorList>
            <person name="Tsai I.J."/>
        </authorList>
    </citation>
    <scope>NUCLEOTIDE SEQUENCE</scope>
    <source>
        <strain evidence="1">CCC161011</strain>
    </source>
</reference>
<evidence type="ECO:0000313" key="1">
    <source>
        <dbReference type="EMBL" id="KAF7372595.1"/>
    </source>
</evidence>
<dbReference type="EMBL" id="JACAZI010000001">
    <property type="protein sequence ID" value="KAF7372595.1"/>
    <property type="molecule type" value="Genomic_DNA"/>
</dbReference>
<protein>
    <submittedName>
        <fullName evidence="1">Uncharacterized protein</fullName>
    </submittedName>
</protein>
<sequence>MSFTQNNQMETCASGGNLSFFSDLQLSIGSRATSIRRRKYVPCGSKTSHHPLNMSEGVSQPLALPAPEAASPLTPTSQLPAGSQGNLWLVSDSPRRFIKIFSHFCSMGDIWCKKYPTVAGTLKTTYISISSVG</sequence>
<evidence type="ECO:0000313" key="2">
    <source>
        <dbReference type="Proteomes" id="UP000620124"/>
    </source>
</evidence>
<proteinExistence type="predicted"/>
<name>A0A8H7DFM4_9AGAR</name>
<organism evidence="1 2">
    <name type="scientific">Mycena venus</name>
    <dbReference type="NCBI Taxonomy" id="2733690"/>
    <lineage>
        <taxon>Eukaryota</taxon>
        <taxon>Fungi</taxon>
        <taxon>Dikarya</taxon>
        <taxon>Basidiomycota</taxon>
        <taxon>Agaricomycotina</taxon>
        <taxon>Agaricomycetes</taxon>
        <taxon>Agaricomycetidae</taxon>
        <taxon>Agaricales</taxon>
        <taxon>Marasmiineae</taxon>
        <taxon>Mycenaceae</taxon>
        <taxon>Mycena</taxon>
    </lineage>
</organism>
<dbReference type="Proteomes" id="UP000620124">
    <property type="component" value="Unassembled WGS sequence"/>
</dbReference>
<comment type="caution">
    <text evidence="1">The sequence shown here is derived from an EMBL/GenBank/DDBJ whole genome shotgun (WGS) entry which is preliminary data.</text>
</comment>
<keyword evidence="2" id="KW-1185">Reference proteome</keyword>
<accession>A0A8H7DFM4</accession>
<gene>
    <name evidence="1" type="ORF">MVEN_00122300</name>
</gene>
<dbReference type="AlphaFoldDB" id="A0A8H7DFM4"/>